<evidence type="ECO:0000313" key="3">
    <source>
        <dbReference type="Proteomes" id="UP000233551"/>
    </source>
</evidence>
<dbReference type="AlphaFoldDB" id="A0A2I0KUJ3"/>
<proteinExistence type="predicted"/>
<feature type="region of interest" description="Disordered" evidence="1">
    <location>
        <begin position="1"/>
        <end position="58"/>
    </location>
</feature>
<gene>
    <name evidence="2" type="ORF">CRG98_007559</name>
</gene>
<organism evidence="2 3">
    <name type="scientific">Punica granatum</name>
    <name type="common">Pomegranate</name>
    <dbReference type="NCBI Taxonomy" id="22663"/>
    <lineage>
        <taxon>Eukaryota</taxon>
        <taxon>Viridiplantae</taxon>
        <taxon>Streptophyta</taxon>
        <taxon>Embryophyta</taxon>
        <taxon>Tracheophyta</taxon>
        <taxon>Spermatophyta</taxon>
        <taxon>Magnoliopsida</taxon>
        <taxon>eudicotyledons</taxon>
        <taxon>Gunneridae</taxon>
        <taxon>Pentapetalae</taxon>
        <taxon>rosids</taxon>
        <taxon>malvids</taxon>
        <taxon>Myrtales</taxon>
        <taxon>Lythraceae</taxon>
        <taxon>Punica</taxon>
    </lineage>
</organism>
<protein>
    <submittedName>
        <fullName evidence="2">Uncharacterized protein</fullName>
    </submittedName>
</protein>
<sequence>MGRSPLVADSSDGNAGGAERLRSAVPAVGRRNDGAKRSGWNPARQECKGGTRPDRNVKVGLGQAGMQRWDSIQQECKGETWPNWNTKIRISFHRGSHACALIVQFGGVHLPEGRMTDIRAKELPLLVFDPEVDDR</sequence>
<evidence type="ECO:0000256" key="1">
    <source>
        <dbReference type="SAM" id="MobiDB-lite"/>
    </source>
</evidence>
<comment type="caution">
    <text evidence="2">The sequence shown here is derived from an EMBL/GenBank/DDBJ whole genome shotgun (WGS) entry which is preliminary data.</text>
</comment>
<dbReference type="EMBL" id="PGOL01000343">
    <property type="protein sequence ID" value="PKI72013.1"/>
    <property type="molecule type" value="Genomic_DNA"/>
</dbReference>
<name>A0A2I0KUJ3_PUNGR</name>
<reference evidence="2 3" key="1">
    <citation type="submission" date="2017-11" db="EMBL/GenBank/DDBJ databases">
        <title>De-novo sequencing of pomegranate (Punica granatum L.) genome.</title>
        <authorList>
            <person name="Akparov Z."/>
            <person name="Amiraslanov A."/>
            <person name="Hajiyeva S."/>
            <person name="Abbasov M."/>
            <person name="Kaur K."/>
            <person name="Hamwieh A."/>
            <person name="Solovyev V."/>
            <person name="Salamov A."/>
            <person name="Braich B."/>
            <person name="Kosarev P."/>
            <person name="Mahmoud A."/>
            <person name="Hajiyev E."/>
            <person name="Babayeva S."/>
            <person name="Izzatullayeva V."/>
            <person name="Mammadov A."/>
            <person name="Mammadov A."/>
            <person name="Sharifova S."/>
            <person name="Ojaghi J."/>
            <person name="Eynullazada K."/>
            <person name="Bayramov B."/>
            <person name="Abdulazimova A."/>
            <person name="Shahmuradov I."/>
        </authorList>
    </citation>
    <scope>NUCLEOTIDE SEQUENCE [LARGE SCALE GENOMIC DNA]</scope>
    <source>
        <strain evidence="3">cv. AG2017</strain>
        <tissue evidence="2">Leaf</tissue>
    </source>
</reference>
<dbReference type="Proteomes" id="UP000233551">
    <property type="component" value="Unassembled WGS sequence"/>
</dbReference>
<keyword evidence="3" id="KW-1185">Reference proteome</keyword>
<evidence type="ECO:0000313" key="2">
    <source>
        <dbReference type="EMBL" id="PKI72013.1"/>
    </source>
</evidence>
<feature type="compositionally biased region" description="Basic and acidic residues" evidence="1">
    <location>
        <begin position="45"/>
        <end position="57"/>
    </location>
</feature>
<accession>A0A2I0KUJ3</accession>